<feature type="transmembrane region" description="Helical" evidence="5">
    <location>
        <begin position="213"/>
        <end position="236"/>
    </location>
</feature>
<evidence type="ECO:0000256" key="5">
    <source>
        <dbReference type="SAM" id="Phobius"/>
    </source>
</evidence>
<dbReference type="Ensembl" id="ENSXETT00000079907">
    <property type="protein sequence ID" value="ENSXETP00000072526"/>
    <property type="gene ID" value="ENSXETG00000039746"/>
</dbReference>
<evidence type="ECO:0000256" key="1">
    <source>
        <dbReference type="ARBA" id="ARBA00004141"/>
    </source>
</evidence>
<dbReference type="FunCoup" id="A0A6I8QJQ6">
    <property type="interactions" value="482"/>
</dbReference>
<gene>
    <name evidence="6" type="primary">tmem241</name>
</gene>
<evidence type="ECO:0000256" key="3">
    <source>
        <dbReference type="ARBA" id="ARBA00022989"/>
    </source>
</evidence>
<feature type="transmembrane region" description="Helical" evidence="5">
    <location>
        <begin position="148"/>
        <end position="167"/>
    </location>
</feature>
<dbReference type="PANTHER" id="PTHR11132">
    <property type="entry name" value="SOLUTE CARRIER FAMILY 35"/>
    <property type="match status" value="1"/>
</dbReference>
<organism evidence="6">
    <name type="scientific">Xenopus tropicalis</name>
    <name type="common">Western clawed frog</name>
    <name type="synonym">Silurana tropicalis</name>
    <dbReference type="NCBI Taxonomy" id="8364"/>
    <lineage>
        <taxon>Eukaryota</taxon>
        <taxon>Metazoa</taxon>
        <taxon>Chordata</taxon>
        <taxon>Craniata</taxon>
        <taxon>Vertebrata</taxon>
        <taxon>Euteleostomi</taxon>
        <taxon>Amphibia</taxon>
        <taxon>Batrachia</taxon>
        <taxon>Anura</taxon>
        <taxon>Pipoidea</taxon>
        <taxon>Pipidae</taxon>
        <taxon>Xenopodinae</taxon>
        <taxon>Xenopus</taxon>
        <taxon>Silurana</taxon>
    </lineage>
</organism>
<keyword evidence="3 5" id="KW-1133">Transmembrane helix</keyword>
<dbReference type="Bgee" id="ENSXETG00000039746">
    <property type="expression patterns" value="Expressed in egg cell and 14 other cell types or tissues"/>
</dbReference>
<dbReference type="InParanoid" id="A0A6I8QJQ6"/>
<reference evidence="6" key="1">
    <citation type="journal article" date="2010" name="Science">
        <title>The genome of the Western clawed frog Xenopus tropicalis.</title>
        <authorList>
            <person name="Hellsten U."/>
            <person name="Harland R.M."/>
            <person name="Gilchrist M.J."/>
            <person name="Hendrix D."/>
            <person name="Jurka J."/>
            <person name="Kapitonov V."/>
            <person name="Ovcharenko I."/>
            <person name="Putnam N.H."/>
            <person name="Shu S."/>
            <person name="Taher L."/>
            <person name="Blitz I.L."/>
            <person name="Blumberg B."/>
            <person name="Dichmann D.S."/>
            <person name="Dubchak I."/>
            <person name="Amaya E."/>
            <person name="Detter J.C."/>
            <person name="Fletcher R."/>
            <person name="Gerhard D.S."/>
            <person name="Goodstein D."/>
            <person name="Graves T."/>
            <person name="Grigoriev I.V."/>
            <person name="Grimwood J."/>
            <person name="Kawashima T."/>
            <person name="Lindquist E."/>
            <person name="Lucas S.M."/>
            <person name="Mead P.E."/>
            <person name="Mitros T."/>
            <person name="Ogino H."/>
            <person name="Ohta Y."/>
            <person name="Poliakov A.V."/>
            <person name="Pollet N."/>
            <person name="Robert J."/>
            <person name="Salamov A."/>
            <person name="Sater A.K."/>
            <person name="Schmutz J."/>
            <person name="Terry A."/>
            <person name="Vize P.D."/>
            <person name="Warren W.C."/>
            <person name="Wells D."/>
            <person name="Wills A."/>
            <person name="Wilson R.K."/>
            <person name="Zimmerman L.B."/>
            <person name="Zorn A.M."/>
            <person name="Grainger R."/>
            <person name="Grammer T."/>
            <person name="Khokha M.K."/>
            <person name="Richardson P.M."/>
            <person name="Rokhsar D.S."/>
        </authorList>
    </citation>
    <scope>NUCLEOTIDE SEQUENCE [LARGE SCALE GENOMIC DNA]</scope>
    <source>
        <strain evidence="6">Nigerian</strain>
    </source>
</reference>
<keyword evidence="2 5" id="KW-0812">Transmembrane</keyword>
<evidence type="ECO:0000256" key="4">
    <source>
        <dbReference type="ARBA" id="ARBA00023136"/>
    </source>
</evidence>
<name>A0A6I8QJQ6_XENTR</name>
<feature type="transmembrane region" description="Helical" evidence="5">
    <location>
        <begin position="7"/>
        <end position="26"/>
    </location>
</feature>
<dbReference type="InterPro" id="IPR050186">
    <property type="entry name" value="TPT_transporter"/>
</dbReference>
<evidence type="ECO:0000313" key="6">
    <source>
        <dbReference type="Ensembl" id="ENSXETP00000072526"/>
    </source>
</evidence>
<keyword evidence="4 5" id="KW-0472">Membrane</keyword>
<dbReference type="GeneTree" id="ENSGT00510000048348"/>
<comment type="subcellular location">
    <subcellularLocation>
        <location evidence="1">Membrane</location>
        <topology evidence="1">Multi-pass membrane protein</topology>
    </subcellularLocation>
</comment>
<evidence type="ECO:0000256" key="2">
    <source>
        <dbReference type="ARBA" id="ARBA00022692"/>
    </source>
</evidence>
<accession>A0A6I8QJQ6</accession>
<dbReference type="GO" id="GO:0016020">
    <property type="term" value="C:membrane"/>
    <property type="evidence" value="ECO:0007669"/>
    <property type="project" value="UniProtKB-SubCell"/>
</dbReference>
<feature type="transmembrane region" description="Helical" evidence="5">
    <location>
        <begin position="124"/>
        <end position="142"/>
    </location>
</feature>
<feature type="transmembrane region" description="Helical" evidence="5">
    <location>
        <begin position="183"/>
        <end position="201"/>
    </location>
</feature>
<reference evidence="6" key="2">
    <citation type="submission" date="2020-05" db="UniProtKB">
        <authorList>
            <consortium name="Ensembl"/>
        </authorList>
    </citation>
    <scope>IDENTIFICATION</scope>
</reference>
<proteinExistence type="predicted"/>
<protein>
    <submittedName>
        <fullName evidence="6">Transmembrane protein 241</fullName>
    </submittedName>
</protein>
<feature type="transmembrane region" description="Helical" evidence="5">
    <location>
        <begin position="69"/>
        <end position="87"/>
    </location>
</feature>
<sequence length="296" mass="33156">MYFRGPAVGLTFCCFYLSSYFTNKYVLSILKFTYPTLFQGWQTLVGGLILHICWKVGWLEINYNSRSDVVVWLPGCALFVGIIYAGSRALSRLSIPVFFTLHNAAEVVSYGFQRLLFREQFSYPRIFSILLLLLSAGFLPLHDPQFDADGYFWAVVHLSCVGCYKVFKKSQKSSLLSDLDQQYINYVFSVVLLALASHPTGDLISALEFPFLYFYRFHTGCCASGILGFLLMLASVKLRSNLSSVQHASWNFVAKAITAGLSVLFFEIALTVPLTLCFLTGGLGEALLVYAERMGV</sequence>
<dbReference type="AlphaFoldDB" id="A0A6I8QJQ6"/>